<evidence type="ECO:0000313" key="3">
    <source>
        <dbReference type="Proteomes" id="UP000410492"/>
    </source>
</evidence>
<dbReference type="InterPro" id="IPR011009">
    <property type="entry name" value="Kinase-like_dom_sf"/>
</dbReference>
<dbReference type="Proteomes" id="UP000410492">
    <property type="component" value="Unassembled WGS sequence"/>
</dbReference>
<dbReference type="SUPFAM" id="SSF56112">
    <property type="entry name" value="Protein kinase-like (PK-like)"/>
    <property type="match status" value="1"/>
</dbReference>
<evidence type="ECO:0000313" key="2">
    <source>
        <dbReference type="EMBL" id="VEN57808.1"/>
    </source>
</evidence>
<dbReference type="PANTHER" id="PTHR11012:SF30">
    <property type="entry name" value="PROTEIN KINASE-LIKE DOMAIN-CONTAINING"/>
    <property type="match status" value="1"/>
</dbReference>
<dbReference type="Gene3D" id="3.90.1200.10">
    <property type="match status" value="1"/>
</dbReference>
<dbReference type="AlphaFoldDB" id="A0A653DCV5"/>
<name>A0A653DCV5_CALMS</name>
<feature type="domain" description="CHK kinase-like" evidence="1">
    <location>
        <begin position="118"/>
        <end position="309"/>
    </location>
</feature>
<dbReference type="OrthoDB" id="8250698at2759"/>
<evidence type="ECO:0000259" key="1">
    <source>
        <dbReference type="SMART" id="SM00587"/>
    </source>
</evidence>
<proteinExistence type="predicted"/>
<organism evidence="2 3">
    <name type="scientific">Callosobruchus maculatus</name>
    <name type="common">Southern cowpea weevil</name>
    <name type="synonym">Pulse bruchid</name>
    <dbReference type="NCBI Taxonomy" id="64391"/>
    <lineage>
        <taxon>Eukaryota</taxon>
        <taxon>Metazoa</taxon>
        <taxon>Ecdysozoa</taxon>
        <taxon>Arthropoda</taxon>
        <taxon>Hexapoda</taxon>
        <taxon>Insecta</taxon>
        <taxon>Pterygota</taxon>
        <taxon>Neoptera</taxon>
        <taxon>Endopterygota</taxon>
        <taxon>Coleoptera</taxon>
        <taxon>Polyphaga</taxon>
        <taxon>Cucujiformia</taxon>
        <taxon>Chrysomeloidea</taxon>
        <taxon>Chrysomelidae</taxon>
        <taxon>Bruchinae</taxon>
        <taxon>Bruchini</taxon>
        <taxon>Callosobruchus</taxon>
    </lineage>
</organism>
<dbReference type="InterPro" id="IPR015897">
    <property type="entry name" value="CHK_kinase-like"/>
</dbReference>
<dbReference type="PANTHER" id="PTHR11012">
    <property type="entry name" value="PROTEIN KINASE-LIKE DOMAIN-CONTAINING"/>
    <property type="match status" value="1"/>
</dbReference>
<reference evidence="2 3" key="1">
    <citation type="submission" date="2019-01" db="EMBL/GenBank/DDBJ databases">
        <authorList>
            <person name="Sayadi A."/>
        </authorList>
    </citation>
    <scope>NUCLEOTIDE SEQUENCE [LARGE SCALE GENOMIC DNA]</scope>
</reference>
<dbReference type="Pfam" id="PF02958">
    <property type="entry name" value="EcKL"/>
    <property type="match status" value="1"/>
</dbReference>
<protein>
    <recommendedName>
        <fullName evidence="1">CHK kinase-like domain-containing protein</fullName>
    </recommendedName>
</protein>
<sequence length="388" mass="45776">MNKVVKKCVENVASELFVDYNISVKEILDKDGYLGDIIFVTIHGTTEDKVEKKIEVAIKVSKSLQFDSAEDCVETAFKQEIFFYDEVFPAFERIQGNIRSKFKPYPHCFKCFPDRNVLVIENLKAKGYEMLDKDIPMDFEQCKAVMEVFGKLHALSFAMKDRDVQLFDKLSKYSRDLNRKRFESWKDGATNSYKTTMQEALHLLKEKGDVQLSVEMEKVMTKWEDKFCGYQEEDEPQAVLTHGDGWNNNMMFRYSDKEIIVKLIDWQLADVRTPVYDICLFLYSSCSDFKHFDQLIRIYHDSLAVFLEELNVNPKVFTFEDLQTHLLKYTPFLIIHLPFLLKFVFSDGTLNVDEGSAEWYVRMPLLKQDLFHDRLKRAFQYYYTTYVK</sequence>
<dbReference type="InterPro" id="IPR004119">
    <property type="entry name" value="EcKL"/>
</dbReference>
<gene>
    <name evidence="2" type="ORF">CALMAC_LOCUS16340</name>
</gene>
<dbReference type="EMBL" id="CAACVG010011309">
    <property type="protein sequence ID" value="VEN57808.1"/>
    <property type="molecule type" value="Genomic_DNA"/>
</dbReference>
<keyword evidence="3" id="KW-1185">Reference proteome</keyword>
<accession>A0A653DCV5</accession>
<dbReference type="SMART" id="SM00587">
    <property type="entry name" value="CHK"/>
    <property type="match status" value="1"/>
</dbReference>